<dbReference type="NCBIfam" id="TIGR00536">
    <property type="entry name" value="hemK_fam"/>
    <property type="match status" value="1"/>
</dbReference>
<evidence type="ECO:0000256" key="2">
    <source>
        <dbReference type="ARBA" id="ARBA00022679"/>
    </source>
</evidence>
<evidence type="ECO:0000313" key="8">
    <source>
        <dbReference type="EMBL" id="GGO25100.1"/>
    </source>
</evidence>
<dbReference type="EMBL" id="BMLP01000001">
    <property type="protein sequence ID" value="GGO25100.1"/>
    <property type="molecule type" value="Genomic_DNA"/>
</dbReference>
<name>A0A918DBX9_9RHOB</name>
<dbReference type="Pfam" id="PF05175">
    <property type="entry name" value="MTS"/>
    <property type="match status" value="1"/>
</dbReference>
<feature type="binding site" evidence="5">
    <location>
        <begin position="186"/>
        <end position="189"/>
    </location>
    <ligand>
        <name>substrate</name>
    </ligand>
</feature>
<dbReference type="InterPro" id="IPR007848">
    <property type="entry name" value="Small_mtfrase_dom"/>
</dbReference>
<dbReference type="InterPro" id="IPR004556">
    <property type="entry name" value="HemK-like"/>
</dbReference>
<dbReference type="EC" id="2.1.1.297" evidence="5"/>
<comment type="caution">
    <text evidence="8">The sequence shown here is derived from an EMBL/GenBank/DDBJ whole genome shotgun (WGS) entry which is preliminary data.</text>
</comment>
<evidence type="ECO:0000256" key="5">
    <source>
        <dbReference type="HAMAP-Rule" id="MF_02126"/>
    </source>
</evidence>
<dbReference type="Gene3D" id="3.40.50.150">
    <property type="entry name" value="Vaccinia Virus protein VP39"/>
    <property type="match status" value="1"/>
</dbReference>
<feature type="domain" description="Methyltransferase small" evidence="6">
    <location>
        <begin position="101"/>
        <end position="194"/>
    </location>
</feature>
<dbReference type="NCBIfam" id="TIGR03534">
    <property type="entry name" value="RF_mod_PrmC"/>
    <property type="match status" value="1"/>
</dbReference>
<dbReference type="InterPro" id="IPR050320">
    <property type="entry name" value="N5-glutamine_MTase"/>
</dbReference>
<dbReference type="InterPro" id="IPR029063">
    <property type="entry name" value="SAM-dependent_MTases_sf"/>
</dbReference>
<organism evidence="8 9">
    <name type="scientific">Gemmobacter aquaticus</name>
    <dbReference type="NCBI Taxonomy" id="490185"/>
    <lineage>
        <taxon>Bacteria</taxon>
        <taxon>Pseudomonadati</taxon>
        <taxon>Pseudomonadota</taxon>
        <taxon>Alphaproteobacteria</taxon>
        <taxon>Rhodobacterales</taxon>
        <taxon>Paracoccaceae</taxon>
        <taxon>Gemmobacter</taxon>
    </lineage>
</organism>
<comment type="similarity">
    <text evidence="5">Belongs to the protein N5-glutamine methyltransferase family. PrmC subfamily.</text>
</comment>
<keyword evidence="3 5" id="KW-0949">S-adenosyl-L-methionine</keyword>
<dbReference type="Proteomes" id="UP000598196">
    <property type="component" value="Unassembled WGS sequence"/>
</dbReference>
<dbReference type="PANTHER" id="PTHR18895:SF74">
    <property type="entry name" value="MTRF1L RELEASE FACTOR GLUTAMINE METHYLTRANSFERASE"/>
    <property type="match status" value="1"/>
</dbReference>
<dbReference type="CDD" id="cd02440">
    <property type="entry name" value="AdoMet_MTases"/>
    <property type="match status" value="1"/>
</dbReference>
<sequence>MTAPRTIADAFRATSTILASAGVPEPAKDARLLLSHAVGLSSDRLIMAMQEPLPDSAEPRLASMVEARCKRQPISQIIGQRQFWGRDFRVTPDVLDPRPETEVLIAAALSAPFTRVLDLGTGSGAILVTLLSERPSAQGVATDLSPAALAVAQDNAVRLGVAERASFLPGSWFDPVQGMFDLIVSNPPYIAADEIPALSPEVLNWEPHMALTPGGDGLDAYRAITAGAPHYLRPNGRLLMEIGPTQGAAVASLCHAAGLTSPSILQDMDGRDRVVSAVLAV</sequence>
<dbReference type="InterPro" id="IPR019874">
    <property type="entry name" value="RF_methyltr_PrmC"/>
</dbReference>
<dbReference type="SUPFAM" id="SSF53335">
    <property type="entry name" value="S-adenosyl-L-methionine-dependent methyltransferases"/>
    <property type="match status" value="1"/>
</dbReference>
<dbReference type="PROSITE" id="PS00092">
    <property type="entry name" value="N6_MTASE"/>
    <property type="match status" value="1"/>
</dbReference>
<evidence type="ECO:0000256" key="3">
    <source>
        <dbReference type="ARBA" id="ARBA00022691"/>
    </source>
</evidence>
<feature type="binding site" evidence="5">
    <location>
        <position position="186"/>
    </location>
    <ligand>
        <name>S-adenosyl-L-methionine</name>
        <dbReference type="ChEBI" id="CHEBI:59789"/>
    </ligand>
</feature>
<dbReference type="RefSeq" id="WP_146285774.1">
    <property type="nucleotide sequence ID" value="NZ_BMLP01000001.1"/>
</dbReference>
<comment type="function">
    <text evidence="5">Methylates the class 1 translation termination release factors RF1/PrfA and RF2/PrfB on the glutamine residue of the universally conserved GGQ motif.</text>
</comment>
<dbReference type="InterPro" id="IPR002052">
    <property type="entry name" value="DNA_methylase_N6_adenine_CS"/>
</dbReference>
<evidence type="ECO:0000256" key="1">
    <source>
        <dbReference type="ARBA" id="ARBA00022603"/>
    </source>
</evidence>
<keyword evidence="1 5" id="KW-0489">Methyltransferase</keyword>
<dbReference type="OrthoDB" id="9800643at2"/>
<reference evidence="8 9" key="1">
    <citation type="journal article" date="2014" name="Int. J. Syst. Evol. Microbiol.">
        <title>Complete genome sequence of Corynebacterium casei LMG S-19264T (=DSM 44701T), isolated from a smear-ripened cheese.</title>
        <authorList>
            <consortium name="US DOE Joint Genome Institute (JGI-PGF)"/>
            <person name="Walter F."/>
            <person name="Albersmeier A."/>
            <person name="Kalinowski J."/>
            <person name="Ruckert C."/>
        </authorList>
    </citation>
    <scope>NUCLEOTIDE SEQUENCE [LARGE SCALE GENOMIC DNA]</scope>
    <source>
        <strain evidence="8 9">CGMCC 1.7029</strain>
    </source>
</reference>
<comment type="catalytic activity">
    <reaction evidence="4 5">
        <text>L-glutaminyl-[peptide chain release factor] + S-adenosyl-L-methionine = N(5)-methyl-L-glutaminyl-[peptide chain release factor] + S-adenosyl-L-homocysteine + H(+)</text>
        <dbReference type="Rhea" id="RHEA:42896"/>
        <dbReference type="Rhea" id="RHEA-COMP:10271"/>
        <dbReference type="Rhea" id="RHEA-COMP:10272"/>
        <dbReference type="ChEBI" id="CHEBI:15378"/>
        <dbReference type="ChEBI" id="CHEBI:30011"/>
        <dbReference type="ChEBI" id="CHEBI:57856"/>
        <dbReference type="ChEBI" id="CHEBI:59789"/>
        <dbReference type="ChEBI" id="CHEBI:61891"/>
        <dbReference type="EC" id="2.1.1.297"/>
    </reaction>
</comment>
<feature type="binding site" evidence="5">
    <location>
        <begin position="120"/>
        <end position="124"/>
    </location>
    <ligand>
        <name>S-adenosyl-L-methionine</name>
        <dbReference type="ChEBI" id="CHEBI:59789"/>
    </ligand>
</feature>
<evidence type="ECO:0000259" key="7">
    <source>
        <dbReference type="Pfam" id="PF17827"/>
    </source>
</evidence>
<dbReference type="InterPro" id="IPR040758">
    <property type="entry name" value="PrmC_N"/>
</dbReference>
<dbReference type="Gene3D" id="1.10.8.10">
    <property type="entry name" value="DNA helicase RuvA subunit, C-terminal domain"/>
    <property type="match status" value="1"/>
</dbReference>
<keyword evidence="2 5" id="KW-0808">Transferase</keyword>
<feature type="domain" description="Release factor glutamine methyltransferase N-terminal" evidence="7">
    <location>
        <begin position="9"/>
        <end position="79"/>
    </location>
</feature>
<gene>
    <name evidence="5 8" type="primary">prmC</name>
    <name evidence="8" type="ORF">GCM10010991_04380</name>
</gene>
<feature type="binding site" evidence="5">
    <location>
        <position position="172"/>
    </location>
    <ligand>
        <name>S-adenosyl-L-methionine</name>
        <dbReference type="ChEBI" id="CHEBI:59789"/>
    </ligand>
</feature>
<evidence type="ECO:0000259" key="6">
    <source>
        <dbReference type="Pfam" id="PF05175"/>
    </source>
</evidence>
<dbReference type="HAMAP" id="MF_02126">
    <property type="entry name" value="RF_methyltr_PrmC"/>
    <property type="match status" value="1"/>
</dbReference>
<feature type="binding site" evidence="5">
    <location>
        <position position="143"/>
    </location>
    <ligand>
        <name>S-adenosyl-L-methionine</name>
        <dbReference type="ChEBI" id="CHEBI:59789"/>
    </ligand>
</feature>
<accession>A0A918DBX9</accession>
<dbReference type="Pfam" id="PF17827">
    <property type="entry name" value="PrmC_N"/>
    <property type="match status" value="1"/>
</dbReference>
<dbReference type="GO" id="GO:0003676">
    <property type="term" value="F:nucleic acid binding"/>
    <property type="evidence" value="ECO:0007669"/>
    <property type="project" value="InterPro"/>
</dbReference>
<protein>
    <recommendedName>
        <fullName evidence="5">Release factor glutamine methyltransferase</fullName>
        <shortName evidence="5">RF MTase</shortName>
        <ecNumber evidence="5">2.1.1.297</ecNumber>
    </recommendedName>
    <alternativeName>
        <fullName evidence="5">N5-glutamine methyltransferase PrmC</fullName>
    </alternativeName>
    <alternativeName>
        <fullName evidence="5">Protein-(glutamine-N5) MTase PrmC</fullName>
    </alternativeName>
    <alternativeName>
        <fullName evidence="5">Protein-glutamine N-methyltransferase PrmC</fullName>
    </alternativeName>
</protein>
<dbReference type="PANTHER" id="PTHR18895">
    <property type="entry name" value="HEMK METHYLTRANSFERASE"/>
    <property type="match status" value="1"/>
</dbReference>
<evidence type="ECO:0000256" key="4">
    <source>
        <dbReference type="ARBA" id="ARBA00048391"/>
    </source>
</evidence>
<dbReference type="GO" id="GO:0102559">
    <property type="term" value="F:peptide chain release factor N(5)-glutamine methyltransferase activity"/>
    <property type="evidence" value="ECO:0007669"/>
    <property type="project" value="UniProtKB-EC"/>
</dbReference>
<dbReference type="GO" id="GO:0032259">
    <property type="term" value="P:methylation"/>
    <property type="evidence" value="ECO:0007669"/>
    <property type="project" value="UniProtKB-KW"/>
</dbReference>
<dbReference type="AlphaFoldDB" id="A0A918DBX9"/>
<evidence type="ECO:0000313" key="9">
    <source>
        <dbReference type="Proteomes" id="UP000598196"/>
    </source>
</evidence>
<proteinExistence type="inferred from homology"/>
<keyword evidence="9" id="KW-1185">Reference proteome</keyword>